<evidence type="ECO:0000313" key="3">
    <source>
        <dbReference type="Proteomes" id="UP000250796"/>
    </source>
</evidence>
<organism evidence="2 3">
    <name type="scientific">Mesotoga infera</name>
    <dbReference type="NCBI Taxonomy" id="1236046"/>
    <lineage>
        <taxon>Bacteria</taxon>
        <taxon>Thermotogati</taxon>
        <taxon>Thermotogota</taxon>
        <taxon>Thermotogae</taxon>
        <taxon>Kosmotogales</taxon>
        <taxon>Kosmotogaceae</taxon>
        <taxon>Mesotoga</taxon>
    </lineage>
</organism>
<dbReference type="GO" id="GO:0070004">
    <property type="term" value="F:cysteine-type exopeptidase activity"/>
    <property type="evidence" value="ECO:0007669"/>
    <property type="project" value="InterPro"/>
</dbReference>
<sequence>MCDTFVALGNSTLDGRTIFAKNSDREPNEPQYVFFYPRMECDSKELYTTSQKIKQVEKTYAVLISKPSWMWGGEMGVNENGVAIGNEAIFTREMVSRQGLLGMDILRIALERSESAEQAVTVITDLIQRYGQGESAGYTKAIFYHNSYIVADRETAWVLETSDRYWTAERVKDCASISNCLTIAGTGELQHPETVGNALEKGWCKRAEDFGFKKCYEKKFFSWLSGGEARRRRTMNLVGEKDLDLKKTFEILRDHGGSRLFGSMKNICMHAGTGLVSSQTTGSMVVVLGEKIEVWLTNTSAPCLSFYKPVWFDSDSSTLPFEKEADALNHWGNWEVFHRMAVTRYEKARQLWEQYCLPFEEELILHKDSLEHRDITAQAFDTGWKIAKKMASLLQGSPIEAGFFNRRYWEKKNRELQELKAKNFKRPGFV</sequence>
<evidence type="ECO:0000313" key="2">
    <source>
        <dbReference type="EMBL" id="SSC12207.1"/>
    </source>
</evidence>
<keyword evidence="1" id="KW-0645">Protease</keyword>
<evidence type="ECO:0000256" key="1">
    <source>
        <dbReference type="RuleBase" id="RU364089"/>
    </source>
</evidence>
<dbReference type="KEGG" id="minf:MESINF_0758"/>
<dbReference type="Proteomes" id="UP000250796">
    <property type="component" value="Chromosome MESINF"/>
</dbReference>
<keyword evidence="3" id="KW-1185">Reference proteome</keyword>
<gene>
    <name evidence="2" type="ORF">MESINF_0758</name>
</gene>
<keyword evidence="1" id="KW-0378">Hydrolase</keyword>
<dbReference type="InterPro" id="IPR005322">
    <property type="entry name" value="Peptidase_C69"/>
</dbReference>
<dbReference type="Gene3D" id="3.60.60.10">
    <property type="entry name" value="Penicillin V Acylase, Chain A"/>
    <property type="match status" value="1"/>
</dbReference>
<dbReference type="PANTHER" id="PTHR12994:SF17">
    <property type="entry name" value="LD30995P"/>
    <property type="match status" value="1"/>
</dbReference>
<dbReference type="AlphaFoldDB" id="A0A7Z7LEG6"/>
<dbReference type="RefSeq" id="WP_169698584.1">
    <property type="nucleotide sequence ID" value="NZ_LS974202.1"/>
</dbReference>
<dbReference type="GO" id="GO:0016805">
    <property type="term" value="F:dipeptidase activity"/>
    <property type="evidence" value="ECO:0007669"/>
    <property type="project" value="UniProtKB-KW"/>
</dbReference>
<dbReference type="EMBL" id="LS974202">
    <property type="protein sequence ID" value="SSC12207.1"/>
    <property type="molecule type" value="Genomic_DNA"/>
</dbReference>
<reference evidence="2 3" key="1">
    <citation type="submission" date="2017-01" db="EMBL/GenBank/DDBJ databases">
        <authorList>
            <person name="Erauso G."/>
        </authorList>
    </citation>
    <scope>NUCLEOTIDE SEQUENCE [LARGE SCALE GENOMIC DNA]</scope>
    <source>
        <strain evidence="2">MESINF1</strain>
    </source>
</reference>
<protein>
    <recommendedName>
        <fullName evidence="1">Dipeptidase</fullName>
        <ecNumber evidence="1">3.4.-.-</ecNumber>
    </recommendedName>
</protein>
<dbReference type="GO" id="GO:0006508">
    <property type="term" value="P:proteolysis"/>
    <property type="evidence" value="ECO:0007669"/>
    <property type="project" value="UniProtKB-KW"/>
</dbReference>
<name>A0A7Z7LEG6_9BACT</name>
<dbReference type="EC" id="3.4.-.-" evidence="1"/>
<comment type="catalytic activity">
    <reaction evidence="1">
        <text>an L-aminoacyl-L-amino acid + H2O = 2 an L-alpha-amino acid</text>
        <dbReference type="Rhea" id="RHEA:48940"/>
        <dbReference type="ChEBI" id="CHEBI:15377"/>
        <dbReference type="ChEBI" id="CHEBI:59869"/>
        <dbReference type="ChEBI" id="CHEBI:77460"/>
    </reaction>
</comment>
<dbReference type="Pfam" id="PF03577">
    <property type="entry name" value="Peptidase_C69"/>
    <property type="match status" value="1"/>
</dbReference>
<dbReference type="PANTHER" id="PTHR12994">
    <property type="entry name" value="SECERNIN"/>
    <property type="match status" value="1"/>
</dbReference>
<accession>A0A7Z7LEG6</accession>
<keyword evidence="1" id="KW-0224">Dipeptidase</keyword>
<proteinExistence type="inferred from homology"/>
<comment type="similarity">
    <text evidence="1">Belongs to the peptidase C69 family.</text>
</comment>